<accession>A0A0E3LU18</accession>
<proteinExistence type="predicted"/>
<dbReference type="AlphaFoldDB" id="A0A0E3LU18"/>
<dbReference type="Proteomes" id="UP000033097">
    <property type="component" value="Chromosome"/>
</dbReference>
<dbReference type="RefSeq" id="WP_011031980.1">
    <property type="nucleotide sequence ID" value="NZ_CP009512.1"/>
</dbReference>
<gene>
    <name evidence="1" type="ORF">MSMAS_1300</name>
</gene>
<dbReference type="Pfam" id="PF20126">
    <property type="entry name" value="TumE"/>
    <property type="match status" value="1"/>
</dbReference>
<organism evidence="1 2">
    <name type="scientific">Methanosarcina mazei S-6</name>
    <dbReference type="NCBI Taxonomy" id="213585"/>
    <lineage>
        <taxon>Archaea</taxon>
        <taxon>Methanobacteriati</taxon>
        <taxon>Methanobacteriota</taxon>
        <taxon>Stenosarchaea group</taxon>
        <taxon>Methanomicrobia</taxon>
        <taxon>Methanosarcinales</taxon>
        <taxon>Methanosarcinaceae</taxon>
        <taxon>Methanosarcina</taxon>
    </lineage>
</organism>
<dbReference type="HOGENOM" id="CLU_159819_1_0_2"/>
<protein>
    <submittedName>
        <fullName evidence="1">Uncharacterized protein</fullName>
    </submittedName>
</protein>
<evidence type="ECO:0000313" key="1">
    <source>
        <dbReference type="EMBL" id="AKB64496.1"/>
    </source>
</evidence>
<dbReference type="GeneID" id="24850960"/>
<name>A0A0E3LU18_METMZ</name>
<dbReference type="STRING" id="213585.MSMAS_1300"/>
<dbReference type="KEGG" id="mmj:MSMAS_1300"/>
<dbReference type="InterPro" id="IPR045397">
    <property type="entry name" value="TumE-like"/>
</dbReference>
<reference evidence="1 2" key="1">
    <citation type="submission" date="2014-07" db="EMBL/GenBank/DDBJ databases">
        <title>Methanogenic archaea and the global carbon cycle.</title>
        <authorList>
            <person name="Henriksen J.R."/>
            <person name="Luke J."/>
            <person name="Reinhart S."/>
            <person name="Benedict M.N."/>
            <person name="Youngblut N.D."/>
            <person name="Metcalf M.E."/>
            <person name="Whitaker R.J."/>
            <person name="Metcalf W.W."/>
        </authorList>
    </citation>
    <scope>NUCLEOTIDE SEQUENCE [LARGE SCALE GENOMIC DNA]</scope>
    <source>
        <strain evidence="1 2">S-6</strain>
    </source>
</reference>
<sequence>MTISKIFSALSSSDLVLELNVIKAIVEPPVQALKARVTLKGGYTLQINESSGSDFRRYSYHLQKGDEMVKRWDNSPHWKDLKTFPYHVHNGNEAEPRESPEVFIEDILREVEKILSPNP</sequence>
<dbReference type="EMBL" id="CP009512">
    <property type="protein sequence ID" value="AKB64496.1"/>
    <property type="molecule type" value="Genomic_DNA"/>
</dbReference>
<evidence type="ECO:0000313" key="2">
    <source>
        <dbReference type="Proteomes" id="UP000033097"/>
    </source>
</evidence>
<dbReference type="PATRIC" id="fig|213585.10.peg.1629"/>